<dbReference type="EMBL" id="VWPH01000011">
    <property type="protein sequence ID" value="KAA5830096.1"/>
    <property type="molecule type" value="Genomic_DNA"/>
</dbReference>
<proteinExistence type="predicted"/>
<name>A0A5M7BJD8_SACHI</name>
<accession>A0A5M7BJD8</accession>
<comment type="caution">
    <text evidence="2">The sequence shown here is derived from an EMBL/GenBank/DDBJ whole genome shotgun (WGS) entry which is preliminary data.</text>
</comment>
<organism evidence="2 3">
    <name type="scientific">Saccharopolyspora hirsuta</name>
    <dbReference type="NCBI Taxonomy" id="1837"/>
    <lineage>
        <taxon>Bacteria</taxon>
        <taxon>Bacillati</taxon>
        <taxon>Actinomycetota</taxon>
        <taxon>Actinomycetes</taxon>
        <taxon>Pseudonocardiales</taxon>
        <taxon>Pseudonocardiaceae</taxon>
        <taxon>Saccharopolyspora</taxon>
    </lineage>
</organism>
<keyword evidence="1" id="KW-0472">Membrane</keyword>
<keyword evidence="1" id="KW-0812">Transmembrane</keyword>
<reference evidence="2 3" key="1">
    <citation type="submission" date="2019-09" db="EMBL/GenBank/DDBJ databases">
        <title>Draft genome sequence of the thermophilic Saccharopolyspora hirsuta VKM Ac-666T.</title>
        <authorList>
            <person name="Lobastova T.G."/>
            <person name="Fokina V."/>
            <person name="Bragin E.Y."/>
            <person name="Shtratnikova V.Y."/>
            <person name="Starodumova I.P."/>
            <person name="Tarlachkov S.V."/>
            <person name="Donova M.V."/>
        </authorList>
    </citation>
    <scope>NUCLEOTIDE SEQUENCE [LARGE SCALE GENOMIC DNA]</scope>
    <source>
        <strain evidence="2 3">VKM Ac-666</strain>
    </source>
</reference>
<feature type="transmembrane region" description="Helical" evidence="1">
    <location>
        <begin position="92"/>
        <end position="110"/>
    </location>
</feature>
<dbReference type="Proteomes" id="UP000323946">
    <property type="component" value="Unassembled WGS sequence"/>
</dbReference>
<feature type="transmembrane region" description="Helical" evidence="1">
    <location>
        <begin position="116"/>
        <end position="134"/>
    </location>
</feature>
<dbReference type="AlphaFoldDB" id="A0A5M7BJD8"/>
<feature type="transmembrane region" description="Helical" evidence="1">
    <location>
        <begin position="12"/>
        <end position="36"/>
    </location>
</feature>
<keyword evidence="3" id="KW-1185">Reference proteome</keyword>
<feature type="transmembrane region" description="Helical" evidence="1">
    <location>
        <begin position="56"/>
        <end position="80"/>
    </location>
</feature>
<feature type="transmembrane region" description="Helical" evidence="1">
    <location>
        <begin position="141"/>
        <end position="163"/>
    </location>
</feature>
<evidence type="ECO:0000256" key="1">
    <source>
        <dbReference type="SAM" id="Phobius"/>
    </source>
</evidence>
<protein>
    <submittedName>
        <fullName evidence="2">Uncharacterized protein</fullName>
    </submittedName>
</protein>
<keyword evidence="1" id="KW-1133">Transmembrane helix</keyword>
<sequence length="164" mass="17066">MKWRSDEVESSYPRLVFAGAVAAFAIAAVGVFALFLGSELSGGFEAARSGAAEAGAMTLISMPFIACAVLFLGLPLGLVVEKICRRMDVRHSGTLLAFGALGVVTGLIVMRLLDSNVLIVLPAIAAALLGRAAADWLASRRFYLGGLFSLCAGGLATSLIWFAI</sequence>
<evidence type="ECO:0000313" key="3">
    <source>
        <dbReference type="Proteomes" id="UP000323946"/>
    </source>
</evidence>
<gene>
    <name evidence="2" type="ORF">F1721_23645</name>
</gene>
<evidence type="ECO:0000313" key="2">
    <source>
        <dbReference type="EMBL" id="KAA5830096.1"/>
    </source>
</evidence>
<dbReference type="RefSeq" id="WP_150068950.1">
    <property type="nucleotide sequence ID" value="NZ_VWPH01000011.1"/>
</dbReference>